<name>A0ABY7NH02_9MICO</name>
<feature type="region of interest" description="Disordered" evidence="1">
    <location>
        <begin position="127"/>
        <end position="147"/>
    </location>
</feature>
<proteinExistence type="predicted"/>
<sequence>MSALVARHRDYSALLLDDHRTDRLWHPLVDVLDCYGPAHQFSVVDRLAEVDDYWEAPLDSWNRFEFAILSHRPTLAEILTSPLEGLTGRREISDEAARALLRWWNLIHQFCAEGCFGERGTTLSAQLAPPGPESELTGAPVVSPFAS</sequence>
<evidence type="ECO:0000313" key="2">
    <source>
        <dbReference type="EMBL" id="WBM80855.1"/>
    </source>
</evidence>
<dbReference type="RefSeq" id="WP_281535559.1">
    <property type="nucleotide sequence ID" value="NZ_CP075584.1"/>
</dbReference>
<evidence type="ECO:0000256" key="1">
    <source>
        <dbReference type="SAM" id="MobiDB-lite"/>
    </source>
</evidence>
<keyword evidence="3" id="KW-1185">Reference proteome</keyword>
<organism evidence="2 3">
    <name type="scientific">Cryobacterium breve</name>
    <dbReference type="NCBI Taxonomy" id="1259258"/>
    <lineage>
        <taxon>Bacteria</taxon>
        <taxon>Bacillati</taxon>
        <taxon>Actinomycetota</taxon>
        <taxon>Actinomycetes</taxon>
        <taxon>Micrococcales</taxon>
        <taxon>Microbacteriaceae</taxon>
        <taxon>Cryobacterium</taxon>
    </lineage>
</organism>
<gene>
    <name evidence="2" type="ORF">KIV56_05915</name>
</gene>
<reference evidence="2 3" key="1">
    <citation type="submission" date="2021-05" db="EMBL/GenBank/DDBJ databases">
        <authorList>
            <person name="Kumar R."/>
            <person name="Kumar A."/>
            <person name="Mukhia S."/>
        </authorList>
    </citation>
    <scope>NUCLEOTIDE SEQUENCE [LARGE SCALE GENOMIC DNA]</scope>
    <source>
        <strain evidence="2 3">ERMR7:08</strain>
    </source>
</reference>
<dbReference type="Proteomes" id="UP001212421">
    <property type="component" value="Chromosome"/>
</dbReference>
<protein>
    <submittedName>
        <fullName evidence="2">Uncharacterized protein</fullName>
    </submittedName>
</protein>
<dbReference type="EMBL" id="CP075584">
    <property type="protein sequence ID" value="WBM80855.1"/>
    <property type="molecule type" value="Genomic_DNA"/>
</dbReference>
<evidence type="ECO:0000313" key="3">
    <source>
        <dbReference type="Proteomes" id="UP001212421"/>
    </source>
</evidence>
<accession>A0ABY7NH02</accession>